<accession>A0A4Q7V7S4</accession>
<dbReference type="EMBL" id="SHKL01000001">
    <property type="protein sequence ID" value="RZT88819.1"/>
    <property type="molecule type" value="Genomic_DNA"/>
</dbReference>
<dbReference type="RefSeq" id="WP_165438177.1">
    <property type="nucleotide sequence ID" value="NZ_SHKL01000001.1"/>
</dbReference>
<evidence type="ECO:0000256" key="1">
    <source>
        <dbReference type="SAM" id="MobiDB-lite"/>
    </source>
</evidence>
<dbReference type="PROSITE" id="PS51257">
    <property type="entry name" value="PROKAR_LIPOPROTEIN"/>
    <property type="match status" value="1"/>
</dbReference>
<keyword evidence="2" id="KW-0732">Signal</keyword>
<evidence type="ECO:0000313" key="4">
    <source>
        <dbReference type="Proteomes" id="UP000291591"/>
    </source>
</evidence>
<feature type="chain" id="PRO_5038656399" description="Copper(I)-binding protein" evidence="2">
    <location>
        <begin position="28"/>
        <end position="237"/>
    </location>
</feature>
<feature type="region of interest" description="Disordered" evidence="1">
    <location>
        <begin position="175"/>
        <end position="237"/>
    </location>
</feature>
<dbReference type="InterPro" id="IPR036182">
    <property type="entry name" value="PCuAC_sf"/>
</dbReference>
<keyword evidence="4" id="KW-1185">Reference proteome</keyword>
<feature type="compositionally biased region" description="Pro residues" evidence="1">
    <location>
        <begin position="218"/>
        <end position="231"/>
    </location>
</feature>
<evidence type="ECO:0008006" key="5">
    <source>
        <dbReference type="Google" id="ProtNLM"/>
    </source>
</evidence>
<feature type="compositionally biased region" description="Low complexity" evidence="1">
    <location>
        <begin position="193"/>
        <end position="217"/>
    </location>
</feature>
<organism evidence="3 4">
    <name type="scientific">Pseudonocardia sediminis</name>
    <dbReference type="NCBI Taxonomy" id="1397368"/>
    <lineage>
        <taxon>Bacteria</taxon>
        <taxon>Bacillati</taxon>
        <taxon>Actinomycetota</taxon>
        <taxon>Actinomycetes</taxon>
        <taxon>Pseudonocardiales</taxon>
        <taxon>Pseudonocardiaceae</taxon>
        <taxon>Pseudonocardia</taxon>
    </lineage>
</organism>
<feature type="signal peptide" evidence="2">
    <location>
        <begin position="1"/>
        <end position="27"/>
    </location>
</feature>
<dbReference type="SUPFAM" id="SSF110087">
    <property type="entry name" value="DR1885-like metal-binding protein"/>
    <property type="match status" value="1"/>
</dbReference>
<evidence type="ECO:0000256" key="2">
    <source>
        <dbReference type="SAM" id="SignalP"/>
    </source>
</evidence>
<protein>
    <recommendedName>
        <fullName evidence="5">Copper(I)-binding protein</fullName>
    </recommendedName>
</protein>
<gene>
    <name evidence="3" type="ORF">EV383_5768</name>
</gene>
<name>A0A4Q7V7S4_PSEST</name>
<proteinExistence type="predicted"/>
<comment type="caution">
    <text evidence="3">The sequence shown here is derived from an EMBL/GenBank/DDBJ whole genome shotgun (WGS) entry which is preliminary data.</text>
</comment>
<reference evidence="3 4" key="1">
    <citation type="submission" date="2019-02" db="EMBL/GenBank/DDBJ databases">
        <title>Sequencing the genomes of 1000 actinobacteria strains.</title>
        <authorList>
            <person name="Klenk H.-P."/>
        </authorList>
    </citation>
    <scope>NUCLEOTIDE SEQUENCE [LARGE SCALE GENOMIC DNA]</scope>
    <source>
        <strain evidence="3 4">DSM 45779</strain>
    </source>
</reference>
<dbReference type="Pfam" id="PF04314">
    <property type="entry name" value="PCuAC"/>
    <property type="match status" value="1"/>
</dbReference>
<dbReference type="Gene3D" id="2.60.40.1890">
    <property type="entry name" value="PCu(A)C copper chaperone"/>
    <property type="match status" value="1"/>
</dbReference>
<sequence>MSRTRRFRPSRTLTGAAGAVALTGVLALTGCGAGQLAQTANQISAVNGISSQVGQVVIRDARVAYPPRGAEGNVYPAGSAAPLEVTLLNTASVSDRLVGISSPVAPAVRVAGDPTLPQNIPLVAQVAAEGGVQPGNRPITIELGGLTAPIRPGLPTPVTFSFERAGSVTLQVPIAAPPEGTEPERADAEAEGSEQASPEPAAPAEAGAPAGGEAIVPAPQPAEAPGAPAPAPAEGGN</sequence>
<dbReference type="AlphaFoldDB" id="A0A4Q7V7S4"/>
<evidence type="ECO:0000313" key="3">
    <source>
        <dbReference type="EMBL" id="RZT88819.1"/>
    </source>
</evidence>
<dbReference type="InterPro" id="IPR007410">
    <property type="entry name" value="LpqE-like"/>
</dbReference>
<dbReference type="Proteomes" id="UP000291591">
    <property type="component" value="Unassembled WGS sequence"/>
</dbReference>